<evidence type="ECO:0000256" key="8">
    <source>
        <dbReference type="SAM" id="Phobius"/>
    </source>
</evidence>
<keyword evidence="3" id="KW-1003">Cell membrane</keyword>
<evidence type="ECO:0000256" key="2">
    <source>
        <dbReference type="ARBA" id="ARBA00006939"/>
    </source>
</evidence>
<keyword evidence="5" id="KW-0862">Zinc</keyword>
<dbReference type="GO" id="GO:0005886">
    <property type="term" value="C:plasma membrane"/>
    <property type="evidence" value="ECO:0007669"/>
    <property type="project" value="UniProtKB-SubCell"/>
</dbReference>
<keyword evidence="7 8" id="KW-0472">Membrane</keyword>
<keyword evidence="4 8" id="KW-0812">Transmembrane</keyword>
<feature type="transmembrane region" description="Helical" evidence="8">
    <location>
        <begin position="195"/>
        <end position="216"/>
    </location>
</feature>
<dbReference type="PANTHER" id="PTHR11040:SF211">
    <property type="entry name" value="ZINC TRANSPORTER ZIP11"/>
    <property type="match status" value="1"/>
</dbReference>
<protein>
    <submittedName>
        <fullName evidence="9">ZIP family zinc transporter</fullName>
    </submittedName>
</protein>
<name>A0A4R2KYR0_9GAMM</name>
<evidence type="ECO:0000256" key="5">
    <source>
        <dbReference type="ARBA" id="ARBA00022833"/>
    </source>
</evidence>
<accession>A0A4R2KYR0</accession>
<dbReference type="Proteomes" id="UP000294980">
    <property type="component" value="Unassembled WGS sequence"/>
</dbReference>
<evidence type="ECO:0000313" key="10">
    <source>
        <dbReference type="Proteomes" id="UP000294980"/>
    </source>
</evidence>
<dbReference type="PANTHER" id="PTHR11040">
    <property type="entry name" value="ZINC/IRON TRANSPORTER"/>
    <property type="match status" value="1"/>
</dbReference>
<feature type="transmembrane region" description="Helical" evidence="8">
    <location>
        <begin position="89"/>
        <end position="108"/>
    </location>
</feature>
<proteinExistence type="inferred from homology"/>
<dbReference type="Pfam" id="PF02535">
    <property type="entry name" value="Zip"/>
    <property type="match status" value="1"/>
</dbReference>
<reference evidence="9 10" key="1">
    <citation type="submission" date="2019-03" db="EMBL/GenBank/DDBJ databases">
        <title>Genomic Encyclopedia of Type Strains, Phase IV (KMG-IV): sequencing the most valuable type-strain genomes for metagenomic binning, comparative biology and taxonomic classification.</title>
        <authorList>
            <person name="Goeker M."/>
        </authorList>
    </citation>
    <scope>NUCLEOTIDE SEQUENCE [LARGE SCALE GENOMIC DNA]</scope>
    <source>
        <strain evidence="9 10">DSM 23344</strain>
    </source>
</reference>
<dbReference type="RefSeq" id="WP_240624211.1">
    <property type="nucleotide sequence ID" value="NZ_QQSW01000002.1"/>
</dbReference>
<feature type="transmembrane region" description="Helical" evidence="8">
    <location>
        <begin position="128"/>
        <end position="145"/>
    </location>
</feature>
<keyword evidence="6 8" id="KW-1133">Transmembrane helix</keyword>
<comment type="similarity">
    <text evidence="2">Belongs to the ZIP transporter (TC 2.A.5) family.</text>
</comment>
<gene>
    <name evidence="9" type="ORF">EV688_10413</name>
</gene>
<evidence type="ECO:0000256" key="3">
    <source>
        <dbReference type="ARBA" id="ARBA00022475"/>
    </source>
</evidence>
<feature type="transmembrane region" description="Helical" evidence="8">
    <location>
        <begin position="250"/>
        <end position="269"/>
    </location>
</feature>
<evidence type="ECO:0000256" key="4">
    <source>
        <dbReference type="ARBA" id="ARBA00022692"/>
    </source>
</evidence>
<dbReference type="AlphaFoldDB" id="A0A4R2KYR0"/>
<evidence type="ECO:0000256" key="7">
    <source>
        <dbReference type="ARBA" id="ARBA00023136"/>
    </source>
</evidence>
<comment type="subcellular location">
    <subcellularLocation>
        <location evidence="1">Cell membrane</location>
        <topology evidence="1">Multi-pass membrane protein</topology>
    </subcellularLocation>
</comment>
<comment type="caution">
    <text evidence="9">The sequence shown here is derived from an EMBL/GenBank/DDBJ whole genome shotgun (WGS) entry which is preliminary data.</text>
</comment>
<keyword evidence="10" id="KW-1185">Reference proteome</keyword>
<dbReference type="InterPro" id="IPR003689">
    <property type="entry name" value="ZIP"/>
</dbReference>
<evidence type="ECO:0000256" key="1">
    <source>
        <dbReference type="ARBA" id="ARBA00004651"/>
    </source>
</evidence>
<dbReference type="GO" id="GO:0005385">
    <property type="term" value="F:zinc ion transmembrane transporter activity"/>
    <property type="evidence" value="ECO:0007669"/>
    <property type="project" value="TreeGrafter"/>
</dbReference>
<evidence type="ECO:0000313" key="9">
    <source>
        <dbReference type="EMBL" id="TCO76559.1"/>
    </source>
</evidence>
<sequence length="274" mass="28534">MEPVCGRRYAMTGVSAATNVIWLGFLGSLGAGLATGIGAAGVFFIRRLSDWLEDMMLSFAAGIMLAATFFSLLLPAIDHGEAQFGGRVIAVSVVTAGLLLGAITLQLVHRWAPHEHFITGREGPEVAAVARIWLFIVAITLHNFPEGMAVGVGFADGDVSNGISLATGIGMQNIPEGLAVAVSLLAVGYTRMQSFLVAFLTGLAEPLGGLFGSAAVSLAAPLMPWTLGFAAGAMLFIISDEIIPETHRGGFQTVATFSLMVGFAVMMFLDATLG</sequence>
<dbReference type="EMBL" id="SLWX01000004">
    <property type="protein sequence ID" value="TCO76559.1"/>
    <property type="molecule type" value="Genomic_DNA"/>
</dbReference>
<feature type="transmembrane region" description="Helical" evidence="8">
    <location>
        <begin position="57"/>
        <end position="77"/>
    </location>
</feature>
<feature type="transmembrane region" description="Helical" evidence="8">
    <location>
        <begin position="20"/>
        <end position="45"/>
    </location>
</feature>
<organism evidence="9 10">
    <name type="scientific">Chromatocurvus halotolerans</name>
    <dbReference type="NCBI Taxonomy" id="1132028"/>
    <lineage>
        <taxon>Bacteria</taxon>
        <taxon>Pseudomonadati</taxon>
        <taxon>Pseudomonadota</taxon>
        <taxon>Gammaproteobacteria</taxon>
        <taxon>Cellvibrionales</taxon>
        <taxon>Halieaceae</taxon>
        <taxon>Chromatocurvus</taxon>
    </lineage>
</organism>
<feature type="transmembrane region" description="Helical" evidence="8">
    <location>
        <begin position="165"/>
        <end position="188"/>
    </location>
</feature>
<feature type="transmembrane region" description="Helical" evidence="8">
    <location>
        <begin position="222"/>
        <end position="238"/>
    </location>
</feature>
<evidence type="ECO:0000256" key="6">
    <source>
        <dbReference type="ARBA" id="ARBA00022989"/>
    </source>
</evidence>